<dbReference type="Proteomes" id="UP000001357">
    <property type="component" value="Unassembled WGS sequence"/>
</dbReference>
<gene>
    <name evidence="6" type="ORF">MONBRDRAFT_34238</name>
</gene>
<sequence length="557" mass="59891">MAVRGQGAALPARVAWVLALWLGLGCFLSCAGQMRTCAPKDLEQLVTYLTTTQCQLIEASAANFLANEDSAKQLTTALLKSTTIEGFSAVRCQLNLAFLDALANALASGLRLQQLDLSHNRLPPAAVIRLAQAMRRAQSVEVLNLMNAGIDDDVLAQVGADLGHGPLRDLNLARNAISEHGIEALAQPLRERKLLQKLDLSMNPLGDRGVVSIAVLISEVKSLRHLSLAAVQSEVIGARALAATLRQGKSQLQVLIFSKNKQLGVVGGEVFQSMLVANPTIKYLDLSMNALGTAGVQAVLRGVGPSRTLQQLLLAVNDAGDGILPEFVSNIIAHPTLEALDLSYNLISEQGAMNLEKVLVAATSASRMGTLRKLYVRRNAADHATLQRVCDFPRTTHTALLSTTKKHRSLAREGKQSSSQSGTCDASSADCETPTSATEAEATSHGKRHYTATEHRRSAFENLERNLIIVLALARLERLADAFYAADITTLAGFEAEWRQDGGSSRVCIQRLLDVQVSVAESDKLDVMMRDKAPGLILAAQLAARNIPIPDLKENQN</sequence>
<dbReference type="Gene3D" id="3.80.10.10">
    <property type="entry name" value="Ribonuclease Inhibitor"/>
    <property type="match status" value="2"/>
</dbReference>
<keyword evidence="7" id="KW-1185">Reference proteome</keyword>
<dbReference type="EMBL" id="CH991573">
    <property type="protein sequence ID" value="EDQ85474.1"/>
    <property type="molecule type" value="Genomic_DNA"/>
</dbReference>
<keyword evidence="2" id="KW-0433">Leucine-rich repeat</keyword>
<dbReference type="InParanoid" id="A9VAF1"/>
<dbReference type="SMART" id="SM00368">
    <property type="entry name" value="LRR_RI"/>
    <property type="match status" value="6"/>
</dbReference>
<feature type="chain" id="PRO_5002745292" evidence="5">
    <location>
        <begin position="32"/>
        <end position="557"/>
    </location>
</feature>
<evidence type="ECO:0000256" key="3">
    <source>
        <dbReference type="ARBA" id="ARBA00022737"/>
    </source>
</evidence>
<evidence type="ECO:0000256" key="5">
    <source>
        <dbReference type="SAM" id="SignalP"/>
    </source>
</evidence>
<keyword evidence="3" id="KW-0677">Repeat</keyword>
<feature type="signal peptide" evidence="5">
    <location>
        <begin position="1"/>
        <end position="31"/>
    </location>
</feature>
<evidence type="ECO:0000313" key="6">
    <source>
        <dbReference type="EMBL" id="EDQ85474.1"/>
    </source>
</evidence>
<dbReference type="KEGG" id="mbr:MONBRDRAFT_34238"/>
<proteinExistence type="predicted"/>
<dbReference type="RefSeq" id="XP_001749665.1">
    <property type="nucleotide sequence ID" value="XM_001749613.1"/>
</dbReference>
<evidence type="ECO:0000256" key="4">
    <source>
        <dbReference type="SAM" id="MobiDB-lite"/>
    </source>
</evidence>
<evidence type="ECO:0000313" key="7">
    <source>
        <dbReference type="Proteomes" id="UP000001357"/>
    </source>
</evidence>
<dbReference type="OMA" id="HNSITER"/>
<dbReference type="InterPro" id="IPR032675">
    <property type="entry name" value="LRR_dom_sf"/>
</dbReference>
<dbReference type="GO" id="GO:0005829">
    <property type="term" value="C:cytosol"/>
    <property type="evidence" value="ECO:0000318"/>
    <property type="project" value="GO_Central"/>
</dbReference>
<protein>
    <submittedName>
        <fullName evidence="6">Uncharacterized protein</fullName>
    </submittedName>
</protein>
<keyword evidence="5" id="KW-0732">Signal</keyword>
<dbReference type="GO" id="GO:0051168">
    <property type="term" value="P:nuclear export"/>
    <property type="evidence" value="ECO:0000318"/>
    <property type="project" value="GO_Central"/>
</dbReference>
<reference evidence="6 7" key="1">
    <citation type="journal article" date="2008" name="Nature">
        <title>The genome of the choanoflagellate Monosiga brevicollis and the origin of metazoans.</title>
        <authorList>
            <consortium name="JGI Sequencing"/>
            <person name="King N."/>
            <person name="Westbrook M.J."/>
            <person name="Young S.L."/>
            <person name="Kuo A."/>
            <person name="Abedin M."/>
            <person name="Chapman J."/>
            <person name="Fairclough S."/>
            <person name="Hellsten U."/>
            <person name="Isogai Y."/>
            <person name="Letunic I."/>
            <person name="Marr M."/>
            <person name="Pincus D."/>
            <person name="Putnam N."/>
            <person name="Rokas A."/>
            <person name="Wright K.J."/>
            <person name="Zuzow R."/>
            <person name="Dirks W."/>
            <person name="Good M."/>
            <person name="Goodstein D."/>
            <person name="Lemons D."/>
            <person name="Li W."/>
            <person name="Lyons J.B."/>
            <person name="Morris A."/>
            <person name="Nichols S."/>
            <person name="Richter D.J."/>
            <person name="Salamov A."/>
            <person name="Bork P."/>
            <person name="Lim W.A."/>
            <person name="Manning G."/>
            <person name="Miller W.T."/>
            <person name="McGinnis W."/>
            <person name="Shapiro H."/>
            <person name="Tjian R."/>
            <person name="Grigoriev I.V."/>
            <person name="Rokhsar D."/>
        </authorList>
    </citation>
    <scope>NUCLEOTIDE SEQUENCE [LARGE SCALE GENOMIC DNA]</scope>
    <source>
        <strain evidence="7">MX1 / ATCC 50154</strain>
    </source>
</reference>
<accession>A9VAF1</accession>
<dbReference type="PANTHER" id="PTHR24113:SF12">
    <property type="entry name" value="RAN GTPASE-ACTIVATING PROTEIN 1"/>
    <property type="match status" value="1"/>
</dbReference>
<dbReference type="PANTHER" id="PTHR24113">
    <property type="entry name" value="RAN GTPASE-ACTIVATING PROTEIN 1"/>
    <property type="match status" value="1"/>
</dbReference>
<dbReference type="InterPro" id="IPR027038">
    <property type="entry name" value="RanGap"/>
</dbReference>
<dbReference type="AlphaFoldDB" id="A9VAF1"/>
<keyword evidence="1" id="KW-0343">GTPase activation</keyword>
<evidence type="ECO:0000256" key="2">
    <source>
        <dbReference type="ARBA" id="ARBA00022614"/>
    </source>
</evidence>
<feature type="compositionally biased region" description="Low complexity" evidence="4">
    <location>
        <begin position="432"/>
        <end position="443"/>
    </location>
</feature>
<dbReference type="GeneID" id="5894961"/>
<dbReference type="GO" id="GO:0031267">
    <property type="term" value="F:small GTPase binding"/>
    <property type="evidence" value="ECO:0000318"/>
    <property type="project" value="GO_Central"/>
</dbReference>
<organism evidence="6 7">
    <name type="scientific">Monosiga brevicollis</name>
    <name type="common">Choanoflagellate</name>
    <dbReference type="NCBI Taxonomy" id="81824"/>
    <lineage>
        <taxon>Eukaryota</taxon>
        <taxon>Choanoflagellata</taxon>
        <taxon>Craspedida</taxon>
        <taxon>Salpingoecidae</taxon>
        <taxon>Monosiga</taxon>
    </lineage>
</organism>
<evidence type="ECO:0000256" key="1">
    <source>
        <dbReference type="ARBA" id="ARBA00022468"/>
    </source>
</evidence>
<feature type="compositionally biased region" description="Polar residues" evidence="4">
    <location>
        <begin position="416"/>
        <end position="426"/>
    </location>
</feature>
<dbReference type="InterPro" id="IPR001611">
    <property type="entry name" value="Leu-rich_rpt"/>
</dbReference>
<name>A9VAF1_MONBE</name>
<feature type="region of interest" description="Disordered" evidence="4">
    <location>
        <begin position="403"/>
        <end position="451"/>
    </location>
</feature>
<dbReference type="STRING" id="81824.A9VAF1"/>
<dbReference type="GO" id="GO:0005634">
    <property type="term" value="C:nucleus"/>
    <property type="evidence" value="ECO:0000318"/>
    <property type="project" value="GO_Central"/>
</dbReference>
<dbReference type="PROSITE" id="PS51257">
    <property type="entry name" value="PROKAR_LIPOPROTEIN"/>
    <property type="match status" value="1"/>
</dbReference>
<dbReference type="GO" id="GO:0048471">
    <property type="term" value="C:perinuclear region of cytoplasm"/>
    <property type="evidence" value="ECO:0000318"/>
    <property type="project" value="GO_Central"/>
</dbReference>
<dbReference type="SUPFAM" id="SSF52047">
    <property type="entry name" value="RNI-like"/>
    <property type="match status" value="1"/>
</dbReference>
<dbReference type="Pfam" id="PF13516">
    <property type="entry name" value="LRR_6"/>
    <property type="match status" value="4"/>
</dbReference>
<dbReference type="eggNOG" id="KOG4308">
    <property type="taxonomic scope" value="Eukaryota"/>
</dbReference>
<dbReference type="GO" id="GO:0005096">
    <property type="term" value="F:GTPase activator activity"/>
    <property type="evidence" value="ECO:0000318"/>
    <property type="project" value="GO_Central"/>
</dbReference>